<organism evidence="2 3">
    <name type="scientific">Candidatus Scalindua brodae</name>
    <dbReference type="NCBI Taxonomy" id="237368"/>
    <lineage>
        <taxon>Bacteria</taxon>
        <taxon>Pseudomonadati</taxon>
        <taxon>Planctomycetota</taxon>
        <taxon>Candidatus Brocadiia</taxon>
        <taxon>Candidatus Brocadiales</taxon>
        <taxon>Candidatus Scalinduaceae</taxon>
        <taxon>Candidatus Scalindua</taxon>
    </lineage>
</organism>
<keyword evidence="1" id="KW-1133">Transmembrane helix</keyword>
<feature type="transmembrane region" description="Helical" evidence="1">
    <location>
        <begin position="38"/>
        <end position="58"/>
    </location>
</feature>
<reference evidence="2 3" key="1">
    <citation type="submission" date="2014-10" db="EMBL/GenBank/DDBJ databases">
        <title>Draft genome of anammox bacterium scalindua brodae, obtained using differential coverage binning of sequence data from two enrichment reactors.</title>
        <authorList>
            <person name="Speth D.R."/>
            <person name="Russ L."/>
            <person name="Kartal B."/>
            <person name="Op den Camp H.J."/>
            <person name="Dutilh B.E."/>
            <person name="Jetten M.S."/>
        </authorList>
    </citation>
    <scope>NUCLEOTIDE SEQUENCE [LARGE SCALE GENOMIC DNA]</scope>
    <source>
        <strain evidence="2">RU1</strain>
    </source>
</reference>
<sequence length="431" mass="48485">MLLKILNIKKLFKRHKPEADVSVTTVHGTRCILHVANLALFGVVIILITASALIYYLLPITDVTELSKMIDVQETETERDTESPGTKLVGVDSKKDDVIEVEAFGIIAERNVFSHERKEWVVKALIPKSSELKNKKMVRDDLAKKALAKKKALAGKPKKIVLQGVVIAGDLKKALINNPSKGVSKMKTLYIEEGDELEGYKVTSIEKDRIRLDWHGEEIVIMLYSGLKDFEQGDISGRVKTGGLTKLEYKVKIVGDAQTDESFDVDDAEVNKIAHADIHDKTSLNLLYKEPEYFSMPAFVDAQLPKAIEMQEVAEMYPDNKFKDVAFSEDKREAVITEMPKSVDLVTEEEIKQKSLSGKPSEILLQGIVIVAARGIKKALINIPMSSFRKEKTLYVEEGDIYEGYKVTSIEPDRVRLDWHGREMIVKFPLL</sequence>
<evidence type="ECO:0000256" key="1">
    <source>
        <dbReference type="SAM" id="Phobius"/>
    </source>
</evidence>
<evidence type="ECO:0000313" key="2">
    <source>
        <dbReference type="EMBL" id="KHE93174.1"/>
    </source>
</evidence>
<gene>
    <name evidence="2" type="ORF">SCABRO_01093</name>
</gene>
<comment type="caution">
    <text evidence="2">The sequence shown here is derived from an EMBL/GenBank/DDBJ whole genome shotgun (WGS) entry which is preliminary data.</text>
</comment>
<keyword evidence="1" id="KW-0812">Transmembrane</keyword>
<dbReference type="EMBL" id="JRYO01000071">
    <property type="protein sequence ID" value="KHE93174.1"/>
    <property type="molecule type" value="Genomic_DNA"/>
</dbReference>
<evidence type="ECO:0000313" key="3">
    <source>
        <dbReference type="Proteomes" id="UP000030652"/>
    </source>
</evidence>
<name>A0A0B0EKR8_9BACT</name>
<accession>A0A0B0EKR8</accession>
<keyword evidence="1" id="KW-0472">Membrane</keyword>
<dbReference type="eggNOG" id="ENOG502ZUCH">
    <property type="taxonomic scope" value="Bacteria"/>
</dbReference>
<dbReference type="Proteomes" id="UP000030652">
    <property type="component" value="Unassembled WGS sequence"/>
</dbReference>
<proteinExistence type="predicted"/>
<dbReference type="AlphaFoldDB" id="A0A0B0EKR8"/>
<protein>
    <submittedName>
        <fullName evidence="2">Uncharacterized protein</fullName>
    </submittedName>
</protein>